<feature type="transmembrane region" description="Helical" evidence="1">
    <location>
        <begin position="530"/>
        <end position="548"/>
    </location>
</feature>
<feature type="transmembrane region" description="Helical" evidence="1">
    <location>
        <begin position="653"/>
        <end position="671"/>
    </location>
</feature>
<feature type="transmembrane region" description="Helical" evidence="1">
    <location>
        <begin position="584"/>
        <end position="606"/>
    </location>
</feature>
<proteinExistence type="predicted"/>
<feature type="transmembrane region" description="Helical" evidence="1">
    <location>
        <begin position="464"/>
        <end position="487"/>
    </location>
</feature>
<evidence type="ECO:0000313" key="4">
    <source>
        <dbReference type="Proteomes" id="UP001141259"/>
    </source>
</evidence>
<dbReference type="EMBL" id="JANYMP010000004">
    <property type="protein sequence ID" value="MCS7477283.1"/>
    <property type="molecule type" value="Genomic_DNA"/>
</dbReference>
<protein>
    <submittedName>
        <fullName evidence="3">NACHT domain-containing protein</fullName>
    </submittedName>
</protein>
<comment type="caution">
    <text evidence="3">The sequence shown here is derived from an EMBL/GenBank/DDBJ whole genome shotgun (WGS) entry which is preliminary data.</text>
</comment>
<dbReference type="InterPro" id="IPR007111">
    <property type="entry name" value="NACHT_NTPase"/>
</dbReference>
<feature type="transmembrane region" description="Helical" evidence="1">
    <location>
        <begin position="499"/>
        <end position="524"/>
    </location>
</feature>
<feature type="transmembrane region" description="Helical" evidence="1">
    <location>
        <begin position="560"/>
        <end position="578"/>
    </location>
</feature>
<evidence type="ECO:0000256" key="1">
    <source>
        <dbReference type="SAM" id="Phobius"/>
    </source>
</evidence>
<sequence length="760" mass="82108">MVWRSAARTLRVVAFVVVGVVTILGLLPVAINVATGGTAPEVLGPVVDWLWPMIVLLAGVMVGLVLWDRGSDQGVRFIPRRPGHPSHRVEAVGRVEREVLRRRHGSFAEQIVSKLGLTTPPHPVLARIDSGARPDPDEPPSGIAEVFAETREVLLVLGAPGSGKSTLLVDLCADLLSRARADDDQPVPVLLDLSSWSTTALKPRDRSRSTKPEDFVEWLVREVQRRYRIPVAVGRVWLAEGRMALLLDGLDEVAPDDRDRCVEQINALGQRSAVPRIAVASRVTDYERLSTTLKSQHAVRVEPLDREQIEEYLESVSPRLDGLRKALEREPELWNAMTTPLMLDLLALTYRTGRVGRDVPTGGERDLLDTYLVEMVARDSASTSAPAPERAFRSLRFLARLAASPLWNDLVARGRLPSRVAWLELLPATPIWLLFQRVQPAVLTGAVGALSTVVGLRLGLLSGLLTGACLTALVIVVNHFLVTHLFVFNRPGGVKTWGVLSVLVGLVLGAAVGLVLGVVGSWIGLLLFQLPVPLAFAAVIVITFLVALSASVHLEAVRDAPYWAVAVSLLPAAVMVWTGPSRELLVGLGIGLLAGLSTSLFVSGFFGVWRALHVEQSTALVGRGRWWLLVALPCGGIGAVAGTGLAFWFGAPITTAVLAPMTGVLIGLFSAPTSAREHLLPFELISTGMAEALSRPLVLGELPLRRKALLHFAGDRMLLLHVEGEYRFAHALVRDHLATCDPAELGAAVERRRAELVKAG</sequence>
<dbReference type="SUPFAM" id="SSF52540">
    <property type="entry name" value="P-loop containing nucleoside triphosphate hydrolases"/>
    <property type="match status" value="1"/>
</dbReference>
<evidence type="ECO:0000259" key="2">
    <source>
        <dbReference type="PROSITE" id="PS50837"/>
    </source>
</evidence>
<keyword evidence="4" id="KW-1185">Reference proteome</keyword>
<dbReference type="RefSeq" id="WP_259622792.1">
    <property type="nucleotide sequence ID" value="NZ_JANYMP010000004.1"/>
</dbReference>
<accession>A0A9X3A0T5</accession>
<keyword evidence="1" id="KW-0812">Transmembrane</keyword>
<dbReference type="Proteomes" id="UP001141259">
    <property type="component" value="Unassembled WGS sequence"/>
</dbReference>
<dbReference type="AlphaFoldDB" id="A0A9X3A0T5"/>
<evidence type="ECO:0000313" key="3">
    <source>
        <dbReference type="EMBL" id="MCS7477283.1"/>
    </source>
</evidence>
<dbReference type="InterPro" id="IPR027417">
    <property type="entry name" value="P-loop_NTPase"/>
</dbReference>
<keyword evidence="1" id="KW-0472">Membrane</keyword>
<feature type="domain" description="NACHT" evidence="2">
    <location>
        <begin position="152"/>
        <end position="275"/>
    </location>
</feature>
<feature type="transmembrane region" description="Helical" evidence="1">
    <location>
        <begin position="49"/>
        <end position="67"/>
    </location>
</feature>
<organism evidence="3 4">
    <name type="scientific">Umezawaea endophytica</name>
    <dbReference type="NCBI Taxonomy" id="1654476"/>
    <lineage>
        <taxon>Bacteria</taxon>
        <taxon>Bacillati</taxon>
        <taxon>Actinomycetota</taxon>
        <taxon>Actinomycetes</taxon>
        <taxon>Pseudonocardiales</taxon>
        <taxon>Pseudonocardiaceae</taxon>
        <taxon>Umezawaea</taxon>
    </lineage>
</organism>
<feature type="transmembrane region" description="Helical" evidence="1">
    <location>
        <begin position="626"/>
        <end position="647"/>
    </location>
</feature>
<keyword evidence="1" id="KW-1133">Transmembrane helix</keyword>
<dbReference type="Gene3D" id="3.40.50.300">
    <property type="entry name" value="P-loop containing nucleotide triphosphate hydrolases"/>
    <property type="match status" value="1"/>
</dbReference>
<name>A0A9X3A0T5_9PSEU</name>
<gene>
    <name evidence="3" type="ORF">NZH93_10510</name>
</gene>
<feature type="transmembrane region" description="Helical" evidence="1">
    <location>
        <begin position="12"/>
        <end position="34"/>
    </location>
</feature>
<dbReference type="Pfam" id="PF05729">
    <property type="entry name" value="NACHT"/>
    <property type="match status" value="1"/>
</dbReference>
<reference evidence="3" key="1">
    <citation type="submission" date="2022-08" db="EMBL/GenBank/DDBJ databases">
        <authorList>
            <person name="Tistechok S."/>
            <person name="Samborskyy M."/>
            <person name="Roman I."/>
        </authorList>
    </citation>
    <scope>NUCLEOTIDE SEQUENCE</scope>
    <source>
        <strain evidence="3">DSM 103496</strain>
    </source>
</reference>
<dbReference type="PROSITE" id="PS50837">
    <property type="entry name" value="NACHT"/>
    <property type="match status" value="1"/>
</dbReference>